<evidence type="ECO:0000256" key="4">
    <source>
        <dbReference type="SAM" id="Phobius"/>
    </source>
</evidence>
<dbReference type="SUPFAM" id="SSF51905">
    <property type="entry name" value="FAD/NAD(P)-binding domain"/>
    <property type="match status" value="1"/>
</dbReference>
<dbReference type="EMBL" id="KE504136">
    <property type="protein sequence ID" value="EPT02271.1"/>
    <property type="molecule type" value="Genomic_DNA"/>
</dbReference>
<keyword evidence="7" id="KW-1185">Reference proteome</keyword>
<dbReference type="STRING" id="743788.S8FLM9"/>
<dbReference type="AlphaFoldDB" id="S8FLM9"/>
<accession>S8FLM9</accession>
<organism evidence="6 7">
    <name type="scientific">Fomitopsis schrenkii</name>
    <name type="common">Brown rot fungus</name>
    <dbReference type="NCBI Taxonomy" id="2126942"/>
    <lineage>
        <taxon>Eukaryota</taxon>
        <taxon>Fungi</taxon>
        <taxon>Dikarya</taxon>
        <taxon>Basidiomycota</taxon>
        <taxon>Agaricomycotina</taxon>
        <taxon>Agaricomycetes</taxon>
        <taxon>Polyporales</taxon>
        <taxon>Fomitopsis</taxon>
    </lineage>
</organism>
<dbReference type="SUPFAM" id="SSF54373">
    <property type="entry name" value="FAD-linked reductases, C-terminal domain"/>
    <property type="match status" value="1"/>
</dbReference>
<feature type="transmembrane region" description="Helical" evidence="4">
    <location>
        <begin position="6"/>
        <end position="25"/>
    </location>
</feature>
<dbReference type="Proteomes" id="UP000015241">
    <property type="component" value="Unassembled WGS sequence"/>
</dbReference>
<dbReference type="PANTHER" id="PTHR46720:SF3">
    <property type="entry name" value="FAD-BINDING DOMAIN-CONTAINING PROTEIN-RELATED"/>
    <property type="match status" value="1"/>
</dbReference>
<sequence>MADQPALRVAIVGGGIGGLVLAVALRKLCGDRIRVDIYEAAHAFSEIGAGIGVWPRVWATMEALDLAGDLSAVATGNDGQELQMRRSDNPTDGIESGSGSLMNVWLKMRGIRAFHRAEFQAVLIAHLPPGPFYATHFNKRLSSYAPTQDDSDTITLTFVDGTTAVCDLLVGCDGIKSVVRSTLYRSSPTADPVWSGSVAYRSLISQEALREVNPEHPSLTKGMMPSHRPALQHLVAFPISNHKFVNIVAFVTEAEGEGTKYEGEWMREASKQEVQEAYAGWEPLVMQLIEASSASWEANDRPLTSIDKASLWAINTVPRLPTYVGERVVLLGDAAHAMNPHQGSGAGQAIEDSFILASLLADSRVTRRVLPKVLEIYDSVRRPVSQDVARRSRDQGRIFDCILSPSDAGVDVPETTGNSLADDLVRRSAAAQQLLLWAKDTTIMDDRDKALRALDAALGTTSP</sequence>
<dbReference type="PANTHER" id="PTHR46720">
    <property type="entry name" value="HYDROXYLASE, PUTATIVE (AFU_ORTHOLOGUE AFUA_3G01460)-RELATED"/>
    <property type="match status" value="1"/>
</dbReference>
<keyword evidence="2" id="KW-0274">FAD</keyword>
<dbReference type="InterPro" id="IPR002938">
    <property type="entry name" value="FAD-bd"/>
</dbReference>
<dbReference type="PRINTS" id="PR00420">
    <property type="entry name" value="RNGMNOXGNASE"/>
</dbReference>
<name>S8FLM9_FOMSC</name>
<reference evidence="6 7" key="1">
    <citation type="journal article" date="2012" name="Science">
        <title>The Paleozoic origin of enzymatic lignin decomposition reconstructed from 31 fungal genomes.</title>
        <authorList>
            <person name="Floudas D."/>
            <person name="Binder M."/>
            <person name="Riley R."/>
            <person name="Barry K."/>
            <person name="Blanchette R.A."/>
            <person name="Henrissat B."/>
            <person name="Martinez A.T."/>
            <person name="Otillar R."/>
            <person name="Spatafora J.W."/>
            <person name="Yadav J.S."/>
            <person name="Aerts A."/>
            <person name="Benoit I."/>
            <person name="Boyd A."/>
            <person name="Carlson A."/>
            <person name="Copeland A."/>
            <person name="Coutinho P.M."/>
            <person name="de Vries R.P."/>
            <person name="Ferreira P."/>
            <person name="Findley K."/>
            <person name="Foster B."/>
            <person name="Gaskell J."/>
            <person name="Glotzer D."/>
            <person name="Gorecki P."/>
            <person name="Heitman J."/>
            <person name="Hesse C."/>
            <person name="Hori C."/>
            <person name="Igarashi K."/>
            <person name="Jurgens J.A."/>
            <person name="Kallen N."/>
            <person name="Kersten P."/>
            <person name="Kohler A."/>
            <person name="Kuees U."/>
            <person name="Kumar T.K.A."/>
            <person name="Kuo A."/>
            <person name="LaButti K."/>
            <person name="Larrondo L.F."/>
            <person name="Lindquist E."/>
            <person name="Ling A."/>
            <person name="Lombard V."/>
            <person name="Lucas S."/>
            <person name="Lundell T."/>
            <person name="Martin R."/>
            <person name="McLaughlin D.J."/>
            <person name="Morgenstern I."/>
            <person name="Morin E."/>
            <person name="Murat C."/>
            <person name="Nagy L.G."/>
            <person name="Nolan M."/>
            <person name="Ohm R.A."/>
            <person name="Patyshakuliyeva A."/>
            <person name="Rokas A."/>
            <person name="Ruiz-Duenas F.J."/>
            <person name="Sabat G."/>
            <person name="Salamov A."/>
            <person name="Samejima M."/>
            <person name="Schmutz J."/>
            <person name="Slot J.C."/>
            <person name="St John F."/>
            <person name="Stenlid J."/>
            <person name="Sun H."/>
            <person name="Sun S."/>
            <person name="Syed K."/>
            <person name="Tsang A."/>
            <person name="Wiebenga A."/>
            <person name="Young D."/>
            <person name="Pisabarro A."/>
            <person name="Eastwood D.C."/>
            <person name="Martin F."/>
            <person name="Cullen D."/>
            <person name="Grigoriev I.V."/>
            <person name="Hibbett D.S."/>
        </authorList>
    </citation>
    <scope>NUCLEOTIDE SEQUENCE</scope>
    <source>
        <strain evidence="7">FP-58527</strain>
    </source>
</reference>
<evidence type="ECO:0000313" key="7">
    <source>
        <dbReference type="Proteomes" id="UP000015241"/>
    </source>
</evidence>
<evidence type="ECO:0000256" key="2">
    <source>
        <dbReference type="ARBA" id="ARBA00022827"/>
    </source>
</evidence>
<proteinExistence type="predicted"/>
<gene>
    <name evidence="6" type="ORF">FOMPIDRAFT_1040986</name>
</gene>
<dbReference type="Gene3D" id="3.50.50.60">
    <property type="entry name" value="FAD/NAD(P)-binding domain"/>
    <property type="match status" value="1"/>
</dbReference>
<protein>
    <recommendedName>
        <fullName evidence="5">FAD-binding domain-containing protein</fullName>
    </recommendedName>
</protein>
<dbReference type="InParanoid" id="S8FLM9"/>
<dbReference type="HOGENOM" id="CLU_009665_6_3_1"/>
<dbReference type="GO" id="GO:0016491">
    <property type="term" value="F:oxidoreductase activity"/>
    <property type="evidence" value="ECO:0007669"/>
    <property type="project" value="UniProtKB-KW"/>
</dbReference>
<keyword evidence="4" id="KW-0472">Membrane</keyword>
<dbReference type="OrthoDB" id="417877at2759"/>
<keyword evidence="4" id="KW-0812">Transmembrane</keyword>
<dbReference type="InterPro" id="IPR051104">
    <property type="entry name" value="FAD_monoxygenase"/>
</dbReference>
<keyword evidence="4" id="KW-1133">Transmembrane helix</keyword>
<evidence type="ECO:0000256" key="3">
    <source>
        <dbReference type="ARBA" id="ARBA00023002"/>
    </source>
</evidence>
<keyword evidence="1" id="KW-0285">Flavoprotein</keyword>
<keyword evidence="3" id="KW-0560">Oxidoreductase</keyword>
<dbReference type="Pfam" id="PF01494">
    <property type="entry name" value="FAD_binding_3"/>
    <property type="match status" value="1"/>
</dbReference>
<evidence type="ECO:0000313" key="6">
    <source>
        <dbReference type="EMBL" id="EPT02271.1"/>
    </source>
</evidence>
<feature type="domain" description="FAD-binding" evidence="5">
    <location>
        <begin position="8"/>
        <end position="392"/>
    </location>
</feature>
<dbReference type="InterPro" id="IPR036188">
    <property type="entry name" value="FAD/NAD-bd_sf"/>
</dbReference>
<dbReference type="GO" id="GO:0071949">
    <property type="term" value="F:FAD binding"/>
    <property type="evidence" value="ECO:0007669"/>
    <property type="project" value="InterPro"/>
</dbReference>
<dbReference type="eggNOG" id="KOG2614">
    <property type="taxonomic scope" value="Eukaryota"/>
</dbReference>
<evidence type="ECO:0000256" key="1">
    <source>
        <dbReference type="ARBA" id="ARBA00022630"/>
    </source>
</evidence>
<dbReference type="GO" id="GO:0044550">
    <property type="term" value="P:secondary metabolite biosynthetic process"/>
    <property type="evidence" value="ECO:0007669"/>
    <property type="project" value="TreeGrafter"/>
</dbReference>
<evidence type="ECO:0000259" key="5">
    <source>
        <dbReference type="Pfam" id="PF01494"/>
    </source>
</evidence>